<dbReference type="PROSITE" id="PS00211">
    <property type="entry name" value="ABC_TRANSPORTER_1"/>
    <property type="match status" value="1"/>
</dbReference>
<name>A0ABP9VVF3_9BACT</name>
<evidence type="ECO:0000313" key="6">
    <source>
        <dbReference type="Proteomes" id="UP001416858"/>
    </source>
</evidence>
<evidence type="ECO:0000256" key="1">
    <source>
        <dbReference type="ARBA" id="ARBA00022448"/>
    </source>
</evidence>
<dbReference type="InterPro" id="IPR050763">
    <property type="entry name" value="ABC_transporter_ATP-binding"/>
</dbReference>
<dbReference type="Pfam" id="PF00005">
    <property type="entry name" value="ABC_tran"/>
    <property type="match status" value="1"/>
</dbReference>
<feature type="domain" description="ABC transporter" evidence="4">
    <location>
        <begin position="15"/>
        <end position="268"/>
    </location>
</feature>
<organism evidence="5 6">
    <name type="scientific">Novipirellula caenicola</name>
    <dbReference type="NCBI Taxonomy" id="1536901"/>
    <lineage>
        <taxon>Bacteria</taxon>
        <taxon>Pseudomonadati</taxon>
        <taxon>Planctomycetota</taxon>
        <taxon>Planctomycetia</taxon>
        <taxon>Pirellulales</taxon>
        <taxon>Pirellulaceae</taxon>
        <taxon>Novipirellula</taxon>
    </lineage>
</organism>
<dbReference type="PANTHER" id="PTHR42711">
    <property type="entry name" value="ABC TRANSPORTER ATP-BINDING PROTEIN"/>
    <property type="match status" value="1"/>
</dbReference>
<dbReference type="EMBL" id="BAABRO010000008">
    <property type="protein sequence ID" value="GAA5508265.1"/>
    <property type="molecule type" value="Genomic_DNA"/>
</dbReference>
<evidence type="ECO:0000256" key="2">
    <source>
        <dbReference type="ARBA" id="ARBA00022741"/>
    </source>
</evidence>
<dbReference type="InterPro" id="IPR017871">
    <property type="entry name" value="ABC_transporter-like_CS"/>
</dbReference>
<gene>
    <name evidence="5" type="primary">btuD_11</name>
    <name evidence="5" type="ORF">Rcae01_03731</name>
</gene>
<reference evidence="5 6" key="1">
    <citation type="submission" date="2024-02" db="EMBL/GenBank/DDBJ databases">
        <title>Rhodopirellula caenicola NBRC 110016.</title>
        <authorList>
            <person name="Ichikawa N."/>
            <person name="Katano-Makiyama Y."/>
            <person name="Hidaka K."/>
        </authorList>
    </citation>
    <scope>NUCLEOTIDE SEQUENCE [LARGE SCALE GENOMIC DNA]</scope>
    <source>
        <strain evidence="5 6">NBRC 110016</strain>
    </source>
</reference>
<dbReference type="InterPro" id="IPR003439">
    <property type="entry name" value="ABC_transporter-like_ATP-bd"/>
</dbReference>
<comment type="caution">
    <text evidence="5">The sequence shown here is derived from an EMBL/GenBank/DDBJ whole genome shotgun (WGS) entry which is preliminary data.</text>
</comment>
<dbReference type="CDD" id="cd03267">
    <property type="entry name" value="ABC_NatA_like"/>
    <property type="match status" value="1"/>
</dbReference>
<dbReference type="PROSITE" id="PS50893">
    <property type="entry name" value="ABC_TRANSPORTER_2"/>
    <property type="match status" value="1"/>
</dbReference>
<sequence>MYRPLLESAVFMSIIEVRQLTKSYRVYKKREGLSDSIRGLFHREYSEVEAVRGIDLDVQQGEFVAFLGPNGAGKTTTLKLLSGVINPTSGTASVMGYVPWQRKNDYRRRFALVMGQKNQLWWDLPAQESYRLHQQIYGIDADRFKTTLAELTDLLDVGRLLSQPVRELSLGERMKMELIAALLHSPEVLFLDEPTIGLDVIAQHNIQKFLRYYQEKRKITILLTSHYMKDIAALCKRVVIVADGRIEYDGSLSGIIDKFSGSKIITLQFAEGHRPSMSTFGEVLDENWPKVRVRVNRADVPRVLAETLRDNPIEDVAVEDPPLEDVIADLFRETSERNLQNAANVAATGR</sequence>
<dbReference type="InterPro" id="IPR003593">
    <property type="entry name" value="AAA+_ATPase"/>
</dbReference>
<accession>A0ABP9VVF3</accession>
<proteinExistence type="predicted"/>
<keyword evidence="6" id="KW-1185">Reference proteome</keyword>
<dbReference type="GO" id="GO:0005524">
    <property type="term" value="F:ATP binding"/>
    <property type="evidence" value="ECO:0007669"/>
    <property type="project" value="UniProtKB-KW"/>
</dbReference>
<evidence type="ECO:0000259" key="4">
    <source>
        <dbReference type="PROSITE" id="PS50893"/>
    </source>
</evidence>
<keyword evidence="2" id="KW-0547">Nucleotide-binding</keyword>
<dbReference type="SMART" id="SM00382">
    <property type="entry name" value="AAA"/>
    <property type="match status" value="1"/>
</dbReference>
<keyword evidence="3 5" id="KW-0067">ATP-binding</keyword>
<dbReference type="SUPFAM" id="SSF52540">
    <property type="entry name" value="P-loop containing nucleoside triphosphate hydrolases"/>
    <property type="match status" value="1"/>
</dbReference>
<dbReference type="InterPro" id="IPR027417">
    <property type="entry name" value="P-loop_NTPase"/>
</dbReference>
<dbReference type="Proteomes" id="UP001416858">
    <property type="component" value="Unassembled WGS sequence"/>
</dbReference>
<protein>
    <submittedName>
        <fullName evidence="5">Vitamin B12 import ATP-binding protein BtuD</fullName>
    </submittedName>
</protein>
<evidence type="ECO:0000256" key="3">
    <source>
        <dbReference type="ARBA" id="ARBA00022840"/>
    </source>
</evidence>
<dbReference type="PANTHER" id="PTHR42711:SF4">
    <property type="entry name" value="ABC TRANSPORTER RELATED"/>
    <property type="match status" value="1"/>
</dbReference>
<keyword evidence="1" id="KW-0813">Transport</keyword>
<evidence type="ECO:0000313" key="5">
    <source>
        <dbReference type="EMBL" id="GAA5508265.1"/>
    </source>
</evidence>
<dbReference type="Gene3D" id="3.40.50.300">
    <property type="entry name" value="P-loop containing nucleotide triphosphate hydrolases"/>
    <property type="match status" value="1"/>
</dbReference>